<evidence type="ECO:0000256" key="1">
    <source>
        <dbReference type="ARBA" id="ARBA00004429"/>
    </source>
</evidence>
<keyword evidence="5 8" id="KW-0812">Transmembrane</keyword>
<dbReference type="AlphaFoldDB" id="A0A094WG13"/>
<dbReference type="InterPro" id="IPR036259">
    <property type="entry name" value="MFS_trans_sf"/>
</dbReference>
<dbReference type="Pfam" id="PF07690">
    <property type="entry name" value="MFS_1"/>
    <property type="match status" value="1"/>
</dbReference>
<name>A0A094WG13_9BACT</name>
<sequence length="408" mass="44089">MLKRLHVFSSPMGFVLSALFVNGIAGGFVWPYFPIFLAGAGLSKSQVGLVLGISNILVFLVRLPLGRWLDHSHGHRFDLPLTGMLLAFPALLFFLPHTRSPAALVLLVLALGLARLPFLPLGLARLKRQSDLEKKQFSPLLFVGAHHFFLGILGLLAGAIIVSVGTGKTFAVLWLVVLLSMTPLLLPASPEDKEEDLPPAPPRLLPNAEEILILLSFFFFHLVNAPLLPFTELYMKTHTHHAGWIPWIAAIAEVVMVITAFSVSRLTSVASARIALVMASAALALRMALYGFSPSAVGILGISVLDGISSGLFWMASLKWMAERSGKSNTFNQMSGYVDLTVMTAGALGTILFGWVDGKIGFATSSKELLGLNILAPAFLLLAGKRSWVPRKKKDTRVSPGKGKDLPL</sequence>
<keyword evidence="3" id="KW-1003">Cell membrane</keyword>
<feature type="transmembrane region" description="Helical" evidence="8">
    <location>
        <begin position="242"/>
        <end position="263"/>
    </location>
</feature>
<evidence type="ECO:0000256" key="4">
    <source>
        <dbReference type="ARBA" id="ARBA00022519"/>
    </source>
</evidence>
<dbReference type="GO" id="GO:0030395">
    <property type="term" value="F:lactose binding"/>
    <property type="evidence" value="ECO:0007669"/>
    <property type="project" value="TreeGrafter"/>
</dbReference>
<dbReference type="EMBL" id="JPGK01000002">
    <property type="protein sequence ID" value="KGA94592.1"/>
    <property type="molecule type" value="Genomic_DNA"/>
</dbReference>
<evidence type="ECO:0000256" key="5">
    <source>
        <dbReference type="ARBA" id="ARBA00022692"/>
    </source>
</evidence>
<proteinExistence type="predicted"/>
<dbReference type="InterPro" id="IPR011701">
    <property type="entry name" value="MFS"/>
</dbReference>
<keyword evidence="6 8" id="KW-1133">Transmembrane helix</keyword>
<evidence type="ECO:0000256" key="3">
    <source>
        <dbReference type="ARBA" id="ARBA00022475"/>
    </source>
</evidence>
<accession>A0A094WG13</accession>
<feature type="transmembrane region" description="Helical" evidence="8">
    <location>
        <begin position="101"/>
        <end position="119"/>
    </location>
</feature>
<keyword evidence="4" id="KW-0997">Cell inner membrane</keyword>
<evidence type="ECO:0000313" key="9">
    <source>
        <dbReference type="EMBL" id="KGA94592.1"/>
    </source>
</evidence>
<dbReference type="GO" id="GO:0005886">
    <property type="term" value="C:plasma membrane"/>
    <property type="evidence" value="ECO:0007669"/>
    <property type="project" value="UniProtKB-SubCell"/>
</dbReference>
<dbReference type="PANTHER" id="PTHR23522:SF10">
    <property type="entry name" value="3-PHENYLPROPIONIC ACID TRANSPORTER-RELATED"/>
    <property type="match status" value="1"/>
</dbReference>
<feature type="transmembrane region" description="Helical" evidence="8">
    <location>
        <begin position="211"/>
        <end position="230"/>
    </location>
</feature>
<feature type="transmembrane region" description="Helical" evidence="8">
    <location>
        <begin position="140"/>
        <end position="164"/>
    </location>
</feature>
<feature type="transmembrane region" description="Helical" evidence="8">
    <location>
        <begin position="368"/>
        <end position="384"/>
    </location>
</feature>
<evidence type="ECO:0000256" key="2">
    <source>
        <dbReference type="ARBA" id="ARBA00022448"/>
    </source>
</evidence>
<dbReference type="SUPFAM" id="SSF103473">
    <property type="entry name" value="MFS general substrate transporter"/>
    <property type="match status" value="1"/>
</dbReference>
<dbReference type="Gene3D" id="1.20.1250.20">
    <property type="entry name" value="MFS general substrate transporter like domains"/>
    <property type="match status" value="2"/>
</dbReference>
<feature type="transmembrane region" description="Helical" evidence="8">
    <location>
        <begin position="337"/>
        <end position="356"/>
    </location>
</feature>
<evidence type="ECO:0000256" key="8">
    <source>
        <dbReference type="SAM" id="Phobius"/>
    </source>
</evidence>
<gene>
    <name evidence="9" type="ORF">LptCag_2022</name>
</gene>
<evidence type="ECO:0000256" key="7">
    <source>
        <dbReference type="ARBA" id="ARBA00023136"/>
    </source>
</evidence>
<feature type="transmembrane region" description="Helical" evidence="8">
    <location>
        <begin position="170"/>
        <end position="190"/>
    </location>
</feature>
<comment type="caution">
    <text evidence="9">The sequence shown here is derived from an EMBL/GenBank/DDBJ whole genome shotgun (WGS) entry which is preliminary data.</text>
</comment>
<dbReference type="RefSeq" id="WP_036080652.1">
    <property type="nucleotide sequence ID" value="NZ_JPGK01000002.1"/>
</dbReference>
<organism evidence="9 10">
    <name type="scientific">Leptospirillum ferriphilum</name>
    <dbReference type="NCBI Taxonomy" id="178606"/>
    <lineage>
        <taxon>Bacteria</taxon>
        <taxon>Pseudomonadati</taxon>
        <taxon>Nitrospirota</taxon>
        <taxon>Nitrospiria</taxon>
        <taxon>Nitrospirales</taxon>
        <taxon>Nitrospiraceae</taxon>
        <taxon>Leptospirillum</taxon>
    </lineage>
</organism>
<keyword evidence="2" id="KW-0813">Transport</keyword>
<evidence type="ECO:0008006" key="11">
    <source>
        <dbReference type="Google" id="ProtNLM"/>
    </source>
</evidence>
<dbReference type="Proteomes" id="UP000029452">
    <property type="component" value="Unassembled WGS sequence"/>
</dbReference>
<feature type="transmembrane region" description="Helical" evidence="8">
    <location>
        <begin position="45"/>
        <end position="65"/>
    </location>
</feature>
<dbReference type="PATRIC" id="fig|178606.4.peg.556"/>
<reference evidence="9 10" key="1">
    <citation type="submission" date="2014-06" db="EMBL/GenBank/DDBJ databases">
        <title>Draft genome sequence of iron oxidizing acidophile Leptospirillum ferriphilum DSM14647.</title>
        <authorList>
            <person name="Cardenas J.P."/>
            <person name="Lazcano M."/>
            <person name="Ossandon F.J."/>
            <person name="Corbett M."/>
            <person name="Holmes D.S."/>
            <person name="Watkin E."/>
        </authorList>
    </citation>
    <scope>NUCLEOTIDE SEQUENCE [LARGE SCALE GENOMIC DNA]</scope>
    <source>
        <strain evidence="9 10">DSM 14647</strain>
    </source>
</reference>
<feature type="transmembrane region" description="Helical" evidence="8">
    <location>
        <begin position="295"/>
        <end position="316"/>
    </location>
</feature>
<dbReference type="GO" id="GO:0015528">
    <property type="term" value="F:lactose:proton symporter activity"/>
    <property type="evidence" value="ECO:0007669"/>
    <property type="project" value="TreeGrafter"/>
</dbReference>
<comment type="subcellular location">
    <subcellularLocation>
        <location evidence="1">Cell inner membrane</location>
        <topology evidence="1">Multi-pass membrane protein</topology>
    </subcellularLocation>
</comment>
<evidence type="ECO:0000313" key="10">
    <source>
        <dbReference type="Proteomes" id="UP000029452"/>
    </source>
</evidence>
<dbReference type="PANTHER" id="PTHR23522">
    <property type="entry name" value="BLL5896 PROTEIN"/>
    <property type="match status" value="1"/>
</dbReference>
<evidence type="ECO:0000256" key="6">
    <source>
        <dbReference type="ARBA" id="ARBA00022989"/>
    </source>
</evidence>
<feature type="transmembrane region" description="Helical" evidence="8">
    <location>
        <begin position="77"/>
        <end position="95"/>
    </location>
</feature>
<keyword evidence="7 8" id="KW-0472">Membrane</keyword>
<dbReference type="OrthoDB" id="9816327at2"/>
<protein>
    <recommendedName>
        <fullName evidence="11">MFS transporter</fullName>
    </recommendedName>
</protein>
<feature type="transmembrane region" description="Helical" evidence="8">
    <location>
        <begin position="12"/>
        <end position="33"/>
    </location>
</feature>